<dbReference type="PROSITE" id="PS51257">
    <property type="entry name" value="PROKAR_LIPOPROTEIN"/>
    <property type="match status" value="1"/>
</dbReference>
<evidence type="ECO:0000256" key="2">
    <source>
        <dbReference type="SAM" id="SignalP"/>
    </source>
</evidence>
<dbReference type="EMBL" id="CP006912">
    <property type="protein sequence ID" value="AHB50274.1"/>
    <property type="molecule type" value="Genomic_DNA"/>
</dbReference>
<organism evidence="3 4">
    <name type="scientific">Hyphomicrobium nitrativorans NL23</name>
    <dbReference type="NCBI Taxonomy" id="1029756"/>
    <lineage>
        <taxon>Bacteria</taxon>
        <taxon>Pseudomonadati</taxon>
        <taxon>Pseudomonadota</taxon>
        <taxon>Alphaproteobacteria</taxon>
        <taxon>Hyphomicrobiales</taxon>
        <taxon>Hyphomicrobiaceae</taxon>
        <taxon>Hyphomicrobium</taxon>
    </lineage>
</organism>
<sequence length="152" mass="15505">MTRDIRPTIWRAVLAAALAASAVAGCTASGPPGASGVSERAGDDGVRREPVVAGRRARVFVMAGFDADCRSQPEPTITVTVPPAKGEVSFQPGQQTTIRASAVGTCAGANVTGTGIYYTARPGETGQDTFTISALSSSGNATERSFTVTIVD</sequence>
<gene>
    <name evidence="3" type="ORF">W911_12800</name>
</gene>
<dbReference type="PATRIC" id="fig|1029756.8.peg.2660"/>
<dbReference type="HOGENOM" id="CLU_1719869_0_0_5"/>
<dbReference type="RefSeq" id="WP_023787896.1">
    <property type="nucleotide sequence ID" value="NC_022997.1"/>
</dbReference>
<dbReference type="KEGG" id="hni:W911_12800"/>
<feature type="signal peptide" evidence="2">
    <location>
        <begin position="1"/>
        <end position="24"/>
    </location>
</feature>
<protein>
    <submittedName>
        <fullName evidence="3">Uncharacterized protein</fullName>
    </submittedName>
</protein>
<dbReference type="Proteomes" id="UP000018542">
    <property type="component" value="Chromosome"/>
</dbReference>
<dbReference type="AlphaFoldDB" id="V5SJW6"/>
<proteinExistence type="predicted"/>
<dbReference type="OrthoDB" id="7933831at2"/>
<evidence type="ECO:0000313" key="3">
    <source>
        <dbReference type="EMBL" id="AHB50274.1"/>
    </source>
</evidence>
<accession>V5SJW6</accession>
<feature type="region of interest" description="Disordered" evidence="1">
    <location>
        <begin position="29"/>
        <end position="48"/>
    </location>
</feature>
<evidence type="ECO:0000313" key="4">
    <source>
        <dbReference type="Proteomes" id="UP000018542"/>
    </source>
</evidence>
<keyword evidence="2" id="KW-0732">Signal</keyword>
<name>V5SJW6_9HYPH</name>
<feature type="chain" id="PRO_5004740792" evidence="2">
    <location>
        <begin position="25"/>
        <end position="152"/>
    </location>
</feature>
<keyword evidence="4" id="KW-1185">Reference proteome</keyword>
<evidence type="ECO:0000256" key="1">
    <source>
        <dbReference type="SAM" id="MobiDB-lite"/>
    </source>
</evidence>
<reference evidence="3 4" key="1">
    <citation type="journal article" date="2014" name="Genome Announc.">
        <title>Complete Genome Sequence of Hyphomicrobium nitrativorans Strain NL23, a Denitrifying Bacterium Isolated from Biofilm of a Methanol-Fed Denitrification System Treating Seawater at the Montreal Biodome.</title>
        <authorList>
            <person name="Martineau C."/>
            <person name="Villeneuve C."/>
            <person name="Mauffrey F."/>
            <person name="Villemur R."/>
        </authorList>
    </citation>
    <scope>NUCLEOTIDE SEQUENCE [LARGE SCALE GENOMIC DNA]</scope>
    <source>
        <strain evidence="3">NL23</strain>
    </source>
</reference>